<dbReference type="Gene3D" id="3.40.50.1240">
    <property type="entry name" value="Phosphoglycerate mutase-like"/>
    <property type="match status" value="1"/>
</dbReference>
<dbReference type="Pfam" id="PF00300">
    <property type="entry name" value="His_Phos_1"/>
    <property type="match status" value="1"/>
</dbReference>
<dbReference type="Proteomes" id="UP000225972">
    <property type="component" value="Unassembled WGS sequence"/>
</dbReference>
<keyword evidence="2" id="KW-1185">Reference proteome</keyword>
<dbReference type="AlphaFoldDB" id="A0A238JC96"/>
<accession>A0A238JC96</accession>
<dbReference type="InterPro" id="IPR013078">
    <property type="entry name" value="His_Pase_superF_clade-1"/>
</dbReference>
<name>A0A238JC96_9RHOB</name>
<gene>
    <name evidence="1" type="ORF">TRP8649_02459</name>
</gene>
<sequence length="189" mass="20313">MQDHVATEIFLIRHAPVIQDGRVYGRRDIAADCSDSDHFARLRSALPTMDRVLSSPAQRCIETSAAIWPDANPVLEPALWEQDLGDWEGQPYAALPDLGPMDGQDLASFAPPNGENFLDVCARVDPVLADLPSGKTAIVAHAGSIRAALSVVLGGVPTALRFDIANLSVTRLTKLQGGVFCINDVNRCI</sequence>
<reference evidence="2" key="1">
    <citation type="submission" date="2017-05" db="EMBL/GenBank/DDBJ databases">
        <authorList>
            <person name="Rodrigo-Torres L."/>
            <person name="Arahal R. D."/>
            <person name="Lucena T."/>
        </authorList>
    </citation>
    <scope>NUCLEOTIDE SEQUENCE [LARGE SCALE GENOMIC DNA]</scope>
    <source>
        <strain evidence="2">CECT 8649</strain>
    </source>
</reference>
<dbReference type="EMBL" id="FXXP01000002">
    <property type="protein sequence ID" value="SMX28341.1"/>
    <property type="molecule type" value="Genomic_DNA"/>
</dbReference>
<dbReference type="CDD" id="cd07067">
    <property type="entry name" value="HP_PGM_like"/>
    <property type="match status" value="1"/>
</dbReference>
<organism evidence="1 2">
    <name type="scientific">Pelagimonas phthalicica</name>
    <dbReference type="NCBI Taxonomy" id="1037362"/>
    <lineage>
        <taxon>Bacteria</taxon>
        <taxon>Pseudomonadati</taxon>
        <taxon>Pseudomonadota</taxon>
        <taxon>Alphaproteobacteria</taxon>
        <taxon>Rhodobacterales</taxon>
        <taxon>Roseobacteraceae</taxon>
        <taxon>Pelagimonas</taxon>
    </lineage>
</organism>
<dbReference type="SUPFAM" id="SSF53254">
    <property type="entry name" value="Phosphoglycerate mutase-like"/>
    <property type="match status" value="1"/>
</dbReference>
<dbReference type="InterPro" id="IPR029033">
    <property type="entry name" value="His_PPase_superfam"/>
</dbReference>
<evidence type="ECO:0000313" key="2">
    <source>
        <dbReference type="Proteomes" id="UP000225972"/>
    </source>
</evidence>
<dbReference type="SMART" id="SM00855">
    <property type="entry name" value="PGAM"/>
    <property type="match status" value="1"/>
</dbReference>
<evidence type="ECO:0000313" key="1">
    <source>
        <dbReference type="EMBL" id="SMX28341.1"/>
    </source>
</evidence>
<protein>
    <submittedName>
        <fullName evidence="1">Bifunctional RNase H/acid phosphatase</fullName>
    </submittedName>
</protein>
<proteinExistence type="predicted"/>
<dbReference type="RefSeq" id="WP_235871915.1">
    <property type="nucleotide sequence ID" value="NZ_FXXP01000002.1"/>
</dbReference>